<evidence type="ECO:0000256" key="2">
    <source>
        <dbReference type="ARBA" id="ARBA00022515"/>
    </source>
</evidence>
<evidence type="ECO:0000259" key="15">
    <source>
        <dbReference type="PROSITE" id="PS50880"/>
    </source>
</evidence>
<proteinExistence type="inferred from homology"/>
<evidence type="ECO:0000256" key="9">
    <source>
        <dbReference type="ARBA" id="ARBA00022842"/>
    </source>
</evidence>
<dbReference type="RefSeq" id="WP_003021148.1">
    <property type="nucleotide sequence ID" value="NZ_KK211923.1"/>
</dbReference>
<keyword evidence="11 12" id="KW-0804">Transcription</keyword>
<dbReference type="Pfam" id="PF13155">
    <property type="entry name" value="Toprim_2"/>
    <property type="match status" value="1"/>
</dbReference>
<keyword evidence="8 12" id="KW-0862">Zinc</keyword>
<dbReference type="InterPro" id="IPR037068">
    <property type="entry name" value="DNA_primase_core_N_sf"/>
</dbReference>
<comment type="subunit">
    <text evidence="12">Monomer. Interacts with DnaB.</text>
</comment>
<comment type="cofactor">
    <cofactor evidence="12 13 14">
        <name>Zn(2+)</name>
        <dbReference type="ChEBI" id="CHEBI:29105"/>
    </cofactor>
    <text evidence="12 13 14">Binds 1 zinc ion per monomer.</text>
</comment>
<dbReference type="GO" id="GO:0006269">
    <property type="term" value="P:DNA replication, synthesis of primer"/>
    <property type="evidence" value="ECO:0007669"/>
    <property type="project" value="UniProtKB-UniRule"/>
</dbReference>
<evidence type="ECO:0000256" key="13">
    <source>
        <dbReference type="PIRNR" id="PIRNR002811"/>
    </source>
</evidence>
<dbReference type="SMART" id="SM00493">
    <property type="entry name" value="TOPRIM"/>
    <property type="match status" value="1"/>
</dbReference>
<evidence type="ECO:0000256" key="6">
    <source>
        <dbReference type="ARBA" id="ARBA00022723"/>
    </source>
</evidence>
<dbReference type="FunFam" id="3.40.1360.10:FF:000002">
    <property type="entry name" value="DNA primase"/>
    <property type="match status" value="1"/>
</dbReference>
<dbReference type="InterPro" id="IPR013264">
    <property type="entry name" value="DNAG_N"/>
</dbReference>
<dbReference type="Proteomes" id="UP000023806">
    <property type="component" value="Unassembled WGS sequence"/>
</dbReference>
<dbReference type="InterPro" id="IPR030846">
    <property type="entry name" value="DnaG_bac"/>
</dbReference>
<keyword evidence="10 12" id="KW-0238">DNA-binding</keyword>
<dbReference type="SMART" id="SM00400">
    <property type="entry name" value="ZnF_CHCC"/>
    <property type="match status" value="1"/>
</dbReference>
<dbReference type="EMBL" id="JIDS01000002">
    <property type="protein sequence ID" value="EZK38459.1"/>
    <property type="molecule type" value="Genomic_DNA"/>
</dbReference>
<dbReference type="Pfam" id="PF08275">
    <property type="entry name" value="DNAG_N"/>
    <property type="match status" value="1"/>
</dbReference>
<sequence>MAKKVSNSFIKELVATADIVDVVSRYVNLKKTGKNYKGCCPFHNEKTPSFFVNPEKNFYHCFGCQASGDALTFVKNINKLEFIDAVKNLAEIVGKPVEYENYSQEDIQKEQLYNKCISFLAAAQKYYRWNLGNSVTKDKAINYLKKRGIDSSLAKFFGIGYSSEGWNNITELVKSINIPEEILVDTGLAIKNDKGNLYDRFRGRVMFPIRNIQGNVIAYGGRVTEDSDGVKYINSPETLVFQKNNILYGLYEYRERKKQYPDLINQSLVVVEGYMDVVGLAQHGFYAAVATLGTAFSPNHAKILFRETSSVILCFDGDEAGQKAALRTIKILLPMLDGNKKLKILTLPDKDDPDDYIKKYGLERFLTALDNSLAVADFVIDNLIQGKDLRKAEAKAEVLENLKNFLADVEDNIYSESITATIADKIGIKVEQFKNLLKIRKQTTLNVNRQQNIQQKKLAKNLLLEEFVLAELFVNIADFRILQHTNDFEIFATSKNLDILAKSLKILKEDSSNQIEAVILIQLLAEDYPDYREYFFELLSYGIRNTQKKYAEDKYQEQMFVMLKRVENSSVKKRLKYLGSLSFRSDVQEMERKYLVAKLGNSNII</sequence>
<dbReference type="Gene3D" id="3.90.580.10">
    <property type="entry name" value="Zinc finger, CHC2-type domain"/>
    <property type="match status" value="1"/>
</dbReference>
<accession>A0AAD3G5X6</accession>
<keyword evidence="2 12" id="KW-0639">Primosome</keyword>
<dbReference type="InterPro" id="IPR019475">
    <property type="entry name" value="DNA_primase_DnaB-bd"/>
</dbReference>
<dbReference type="GO" id="GO:0000428">
    <property type="term" value="C:DNA-directed RNA polymerase complex"/>
    <property type="evidence" value="ECO:0007669"/>
    <property type="project" value="UniProtKB-KW"/>
</dbReference>
<dbReference type="InterPro" id="IPR050219">
    <property type="entry name" value="DnaG_primase"/>
</dbReference>
<dbReference type="InterPro" id="IPR006295">
    <property type="entry name" value="DNA_primase_DnaG"/>
</dbReference>
<dbReference type="GO" id="GO:0005737">
    <property type="term" value="C:cytoplasm"/>
    <property type="evidence" value="ECO:0007669"/>
    <property type="project" value="TreeGrafter"/>
</dbReference>
<evidence type="ECO:0000313" key="17">
    <source>
        <dbReference type="Proteomes" id="UP000023806"/>
    </source>
</evidence>
<comment type="domain">
    <text evidence="12">Contains an N-terminal zinc-binding domain, a central core domain that contains the primase activity, and a C-terminal DnaB-binding domain.</text>
</comment>
<dbReference type="InterPro" id="IPR036977">
    <property type="entry name" value="DNA_primase_Znf_CHC2"/>
</dbReference>
<dbReference type="PROSITE" id="PS50880">
    <property type="entry name" value="TOPRIM"/>
    <property type="match status" value="1"/>
</dbReference>
<keyword evidence="5 12" id="KW-0235">DNA replication</keyword>
<organism evidence="16 17">
    <name type="scientific">Francisella tularensis subsp. tularensis str. SCHU S4 substr. FSC237</name>
    <dbReference type="NCBI Taxonomy" id="1341660"/>
    <lineage>
        <taxon>Bacteria</taxon>
        <taxon>Pseudomonadati</taxon>
        <taxon>Pseudomonadota</taxon>
        <taxon>Gammaproteobacteria</taxon>
        <taxon>Thiotrichales</taxon>
        <taxon>Francisellaceae</taxon>
        <taxon>Francisella</taxon>
    </lineage>
</organism>
<keyword evidence="6 12" id="KW-0479">Metal-binding</keyword>
<dbReference type="GO" id="GO:0003677">
    <property type="term" value="F:DNA binding"/>
    <property type="evidence" value="ECO:0007669"/>
    <property type="project" value="UniProtKB-KW"/>
</dbReference>
<dbReference type="InterPro" id="IPR006171">
    <property type="entry name" value="TOPRIM_dom"/>
</dbReference>
<reference evidence="16 17" key="1">
    <citation type="submission" date="2014-03" db="EMBL/GenBank/DDBJ databases">
        <title>The Genome Sequence of Francisella tularensis subsp. tularensis str. SCHU S4 substr. FSC043.</title>
        <authorList>
            <consortium name="The Broad Institute Genomics Platform"/>
            <consortium name="The Broad Institute Genome Sequencing Center for Infectious Disease"/>
            <person name="Chapman S.B."/>
            <person name="Guina T."/>
            <person name="Gelhaus C."/>
            <person name="Comer J."/>
            <person name="Sellati T."/>
            <person name="Sjostedt A."/>
            <person name="Young S.K."/>
            <person name="Zeng Q."/>
            <person name="Gargeya S."/>
            <person name="Abouelleil A."/>
            <person name="Alvarado L."/>
            <person name="Chapman S.B."/>
            <person name="Gainer-Dewar J."/>
            <person name="Goldberg J."/>
            <person name="Griggs A."/>
            <person name="Gujja S."/>
            <person name="Hansen M."/>
            <person name="Howarth C."/>
            <person name="Imamovic A."/>
            <person name="Larimer J."/>
            <person name="Murphy C."/>
            <person name="Naylor J."/>
            <person name="Pearson M."/>
            <person name="Poon T.W."/>
            <person name="Priest M."/>
            <person name="Roberts A."/>
            <person name="Saif S."/>
            <person name="Shea T."/>
            <person name="Sykes S."/>
            <person name="Wortman J."/>
            <person name="Nusbaum C."/>
            <person name="Birren B."/>
        </authorList>
    </citation>
    <scope>NUCLEOTIDE SEQUENCE [LARGE SCALE GENOMIC DNA]</scope>
    <source>
        <strain evidence="16 17">Schu S4</strain>
    </source>
</reference>
<evidence type="ECO:0000256" key="12">
    <source>
        <dbReference type="HAMAP-Rule" id="MF_00974"/>
    </source>
</evidence>
<keyword evidence="1 12" id="KW-0240">DNA-directed RNA polymerase</keyword>
<dbReference type="GO" id="GO:1990077">
    <property type="term" value="C:primosome complex"/>
    <property type="evidence" value="ECO:0007669"/>
    <property type="project" value="UniProtKB-KW"/>
</dbReference>
<dbReference type="Gene3D" id="3.40.1360.10">
    <property type="match status" value="1"/>
</dbReference>
<keyword evidence="7 12" id="KW-0863">Zinc-finger</keyword>
<dbReference type="InterPro" id="IPR002694">
    <property type="entry name" value="Znf_CHC2"/>
</dbReference>
<gene>
    <name evidence="12" type="primary">dnaG</name>
    <name evidence="16" type="ORF">P250_03225</name>
</gene>
<evidence type="ECO:0000256" key="4">
    <source>
        <dbReference type="ARBA" id="ARBA00022695"/>
    </source>
</evidence>
<dbReference type="Pfam" id="PF01807">
    <property type="entry name" value="Zn_ribbon_DnaG"/>
    <property type="match status" value="1"/>
</dbReference>
<evidence type="ECO:0000256" key="10">
    <source>
        <dbReference type="ARBA" id="ARBA00023125"/>
    </source>
</evidence>
<dbReference type="SUPFAM" id="SSF57783">
    <property type="entry name" value="Zinc beta-ribbon"/>
    <property type="match status" value="1"/>
</dbReference>
<dbReference type="EC" id="2.7.7.101" evidence="12"/>
<dbReference type="CDD" id="cd03364">
    <property type="entry name" value="TOPRIM_DnaG_primases"/>
    <property type="match status" value="1"/>
</dbReference>
<dbReference type="HAMAP" id="MF_00974">
    <property type="entry name" value="DNA_primase_DnaG"/>
    <property type="match status" value="1"/>
</dbReference>
<evidence type="ECO:0000256" key="14">
    <source>
        <dbReference type="PIRSR" id="PIRSR002811-1"/>
    </source>
</evidence>
<name>A0AAD3G5X6_FRATT</name>
<dbReference type="NCBIfam" id="TIGR01391">
    <property type="entry name" value="dnaG"/>
    <property type="match status" value="1"/>
</dbReference>
<evidence type="ECO:0000256" key="8">
    <source>
        <dbReference type="ARBA" id="ARBA00022833"/>
    </source>
</evidence>
<evidence type="ECO:0000256" key="5">
    <source>
        <dbReference type="ARBA" id="ARBA00022705"/>
    </source>
</evidence>
<protein>
    <recommendedName>
        <fullName evidence="12 13">DNA primase</fullName>
        <ecNumber evidence="12">2.7.7.101</ecNumber>
    </recommendedName>
</protein>
<dbReference type="GO" id="GO:0003899">
    <property type="term" value="F:DNA-directed RNA polymerase activity"/>
    <property type="evidence" value="ECO:0007669"/>
    <property type="project" value="UniProtKB-UniRule"/>
</dbReference>
<dbReference type="PANTHER" id="PTHR30313">
    <property type="entry name" value="DNA PRIMASE"/>
    <property type="match status" value="1"/>
</dbReference>
<evidence type="ECO:0000256" key="11">
    <source>
        <dbReference type="ARBA" id="ARBA00023163"/>
    </source>
</evidence>
<comment type="caution">
    <text evidence="16">The sequence shown here is derived from an EMBL/GenBank/DDBJ whole genome shotgun (WGS) entry which is preliminary data.</text>
</comment>
<evidence type="ECO:0000313" key="16">
    <source>
        <dbReference type="EMBL" id="EZK38459.1"/>
    </source>
</evidence>
<dbReference type="GO" id="GO:0008270">
    <property type="term" value="F:zinc ion binding"/>
    <property type="evidence" value="ECO:0007669"/>
    <property type="project" value="UniProtKB-UniRule"/>
</dbReference>
<dbReference type="PIRSF" id="PIRSF002811">
    <property type="entry name" value="DnaG"/>
    <property type="match status" value="1"/>
</dbReference>
<comment type="similarity">
    <text evidence="12 13">Belongs to the DnaG primase family.</text>
</comment>
<dbReference type="InterPro" id="IPR034151">
    <property type="entry name" value="TOPRIM_DnaG_bac"/>
</dbReference>
<feature type="zinc finger region" description="CHC2-type" evidence="12 14">
    <location>
        <begin position="40"/>
        <end position="64"/>
    </location>
</feature>
<comment type="function">
    <text evidence="12 13">RNA polymerase that catalyzes the synthesis of short RNA molecules used as primers for DNA polymerase during DNA replication.</text>
</comment>
<dbReference type="AlphaFoldDB" id="A0AAD3G5X6"/>
<keyword evidence="4 12" id="KW-0548">Nucleotidyltransferase</keyword>
<dbReference type="Gene3D" id="3.90.980.10">
    <property type="entry name" value="DNA primase, catalytic core, N-terminal domain"/>
    <property type="match status" value="1"/>
</dbReference>
<keyword evidence="9" id="KW-0460">Magnesium</keyword>
<dbReference type="FunFam" id="3.90.580.10:FF:000001">
    <property type="entry name" value="DNA primase"/>
    <property type="match status" value="1"/>
</dbReference>
<dbReference type="Pfam" id="PF10410">
    <property type="entry name" value="DnaB_bind"/>
    <property type="match status" value="1"/>
</dbReference>
<evidence type="ECO:0000256" key="3">
    <source>
        <dbReference type="ARBA" id="ARBA00022679"/>
    </source>
</evidence>
<evidence type="ECO:0000256" key="1">
    <source>
        <dbReference type="ARBA" id="ARBA00022478"/>
    </source>
</evidence>
<comment type="catalytic activity">
    <reaction evidence="12">
        <text>ssDNA + n NTP = ssDNA/pppN(pN)n-1 hybrid + (n-1) diphosphate.</text>
        <dbReference type="EC" id="2.7.7.101"/>
    </reaction>
</comment>
<dbReference type="PANTHER" id="PTHR30313:SF2">
    <property type="entry name" value="DNA PRIMASE"/>
    <property type="match status" value="1"/>
</dbReference>
<dbReference type="SUPFAM" id="SSF56731">
    <property type="entry name" value="DNA primase core"/>
    <property type="match status" value="1"/>
</dbReference>
<evidence type="ECO:0000256" key="7">
    <source>
        <dbReference type="ARBA" id="ARBA00022771"/>
    </source>
</evidence>
<keyword evidence="3 12" id="KW-0808">Transferase</keyword>
<feature type="domain" description="Toprim" evidence="15">
    <location>
        <begin position="266"/>
        <end position="348"/>
    </location>
</feature>